<protein>
    <submittedName>
        <fullName evidence="2">Uncharacterized protein</fullName>
    </submittedName>
</protein>
<comment type="caution">
    <text evidence="2">The sequence shown here is derived from an EMBL/GenBank/DDBJ whole genome shotgun (WGS) entry which is preliminary data.</text>
</comment>
<evidence type="ECO:0000313" key="2">
    <source>
        <dbReference type="EMBL" id="KAJ7754805.1"/>
    </source>
</evidence>
<organism evidence="2 3">
    <name type="scientific">Mycena metata</name>
    <dbReference type="NCBI Taxonomy" id="1033252"/>
    <lineage>
        <taxon>Eukaryota</taxon>
        <taxon>Fungi</taxon>
        <taxon>Dikarya</taxon>
        <taxon>Basidiomycota</taxon>
        <taxon>Agaricomycotina</taxon>
        <taxon>Agaricomycetes</taxon>
        <taxon>Agaricomycetidae</taxon>
        <taxon>Agaricales</taxon>
        <taxon>Marasmiineae</taxon>
        <taxon>Mycenaceae</taxon>
        <taxon>Mycena</taxon>
    </lineage>
</organism>
<dbReference type="AlphaFoldDB" id="A0AAD7J5A5"/>
<dbReference type="EMBL" id="JARKIB010000051">
    <property type="protein sequence ID" value="KAJ7754805.1"/>
    <property type="molecule type" value="Genomic_DNA"/>
</dbReference>
<proteinExistence type="predicted"/>
<keyword evidence="3" id="KW-1185">Reference proteome</keyword>
<reference evidence="2" key="1">
    <citation type="submission" date="2023-03" db="EMBL/GenBank/DDBJ databases">
        <title>Massive genome expansion in bonnet fungi (Mycena s.s.) driven by repeated elements and novel gene families across ecological guilds.</title>
        <authorList>
            <consortium name="Lawrence Berkeley National Laboratory"/>
            <person name="Harder C.B."/>
            <person name="Miyauchi S."/>
            <person name="Viragh M."/>
            <person name="Kuo A."/>
            <person name="Thoen E."/>
            <person name="Andreopoulos B."/>
            <person name="Lu D."/>
            <person name="Skrede I."/>
            <person name="Drula E."/>
            <person name="Henrissat B."/>
            <person name="Morin E."/>
            <person name="Kohler A."/>
            <person name="Barry K."/>
            <person name="LaButti K."/>
            <person name="Morin E."/>
            <person name="Salamov A."/>
            <person name="Lipzen A."/>
            <person name="Mereny Z."/>
            <person name="Hegedus B."/>
            <person name="Baldrian P."/>
            <person name="Stursova M."/>
            <person name="Weitz H."/>
            <person name="Taylor A."/>
            <person name="Grigoriev I.V."/>
            <person name="Nagy L.G."/>
            <person name="Martin F."/>
            <person name="Kauserud H."/>
        </authorList>
    </citation>
    <scope>NUCLEOTIDE SEQUENCE</scope>
    <source>
        <strain evidence="2">CBHHK182m</strain>
    </source>
</reference>
<gene>
    <name evidence="2" type="ORF">B0H16DRAFT_737823</name>
</gene>
<evidence type="ECO:0000313" key="3">
    <source>
        <dbReference type="Proteomes" id="UP001215598"/>
    </source>
</evidence>
<name>A0AAD7J5A5_9AGAR</name>
<feature type="compositionally biased region" description="Low complexity" evidence="1">
    <location>
        <begin position="37"/>
        <end position="51"/>
    </location>
</feature>
<sequence length="260" mass="27974">MPTKPLLPPSPPTVVAPTPSHLLSAFPTFSCSSSRASSPAPSCSSQHSSFSEDTERSYMLPPTSTPQWRDDGIRVAGTDTTPLVLPLGAYAPPPHPAHAPGRHRCHPSAVPISRSSSGMEYLNAFMHNEAFIKAALPLSVRRRAPLYPHPTTSKFVRAEDGVRTRSHPARTIDSTQAWLPSYTRDRDVPPQRWLPSRRRVQGGLMDGGEASEAEACLARMASHTTPFGTGSRLRVCGGVNLRRACSSACSSLCCRPGIAS</sequence>
<dbReference type="Proteomes" id="UP001215598">
    <property type="component" value="Unassembled WGS sequence"/>
</dbReference>
<evidence type="ECO:0000256" key="1">
    <source>
        <dbReference type="SAM" id="MobiDB-lite"/>
    </source>
</evidence>
<feature type="region of interest" description="Disordered" evidence="1">
    <location>
        <begin position="37"/>
        <end position="72"/>
    </location>
</feature>
<accession>A0AAD7J5A5</accession>